<dbReference type="GO" id="GO:0016491">
    <property type="term" value="F:oxidoreductase activity"/>
    <property type="evidence" value="ECO:0007669"/>
    <property type="project" value="UniProtKB-KW"/>
</dbReference>
<evidence type="ECO:0000259" key="16">
    <source>
        <dbReference type="PROSITE" id="PS51184"/>
    </source>
</evidence>
<keyword evidence="11" id="KW-0539">Nucleus</keyword>
<protein>
    <recommendedName>
        <fullName evidence="19">JmjC domain-containing protein</fullName>
    </recommendedName>
</protein>
<evidence type="ECO:0000256" key="12">
    <source>
        <dbReference type="ARBA" id="ARBA00060112"/>
    </source>
</evidence>
<dbReference type="GO" id="GO:0008270">
    <property type="term" value="F:zinc ion binding"/>
    <property type="evidence" value="ECO:0007669"/>
    <property type="project" value="UniProtKB-KW"/>
</dbReference>
<evidence type="ECO:0000256" key="1">
    <source>
        <dbReference type="ARBA" id="ARBA00001954"/>
    </source>
</evidence>
<keyword evidence="5 13" id="KW-0863">Zinc-finger</keyword>
<keyword evidence="4" id="KW-0479">Metal-binding</keyword>
<feature type="compositionally biased region" description="Basic and acidic residues" evidence="14">
    <location>
        <begin position="190"/>
        <end position="203"/>
    </location>
</feature>
<dbReference type="EMBL" id="NQVE01000200">
    <property type="protein sequence ID" value="RAL39502.1"/>
    <property type="molecule type" value="Genomic_DNA"/>
</dbReference>
<feature type="region of interest" description="Disordered" evidence="14">
    <location>
        <begin position="44"/>
        <end position="66"/>
    </location>
</feature>
<dbReference type="GO" id="GO:0000118">
    <property type="term" value="C:histone deacetylase complex"/>
    <property type="evidence" value="ECO:0007669"/>
    <property type="project" value="TreeGrafter"/>
</dbReference>
<comment type="function">
    <text evidence="12">May function as histone H3 lysine demethylase and be involved in regulation of gene expression.</text>
</comment>
<evidence type="ECO:0000313" key="17">
    <source>
        <dbReference type="EMBL" id="RAL39502.1"/>
    </source>
</evidence>
<dbReference type="Pfam" id="PF10497">
    <property type="entry name" value="zf-4CXXC_R1"/>
    <property type="match status" value="1"/>
</dbReference>
<evidence type="ECO:0008006" key="19">
    <source>
        <dbReference type="Google" id="ProtNLM"/>
    </source>
</evidence>
<dbReference type="PANTHER" id="PTHR12549:SF37">
    <property type="entry name" value="LYSINE-SPECIFIC DEMETHYLASE JMJ26"/>
    <property type="match status" value="1"/>
</dbReference>
<organism evidence="17 18">
    <name type="scientific">Cuscuta australis</name>
    <dbReference type="NCBI Taxonomy" id="267555"/>
    <lineage>
        <taxon>Eukaryota</taxon>
        <taxon>Viridiplantae</taxon>
        <taxon>Streptophyta</taxon>
        <taxon>Embryophyta</taxon>
        <taxon>Tracheophyta</taxon>
        <taxon>Spermatophyta</taxon>
        <taxon>Magnoliopsida</taxon>
        <taxon>eudicotyledons</taxon>
        <taxon>Gunneridae</taxon>
        <taxon>Pentapetalae</taxon>
        <taxon>asterids</taxon>
        <taxon>lamiids</taxon>
        <taxon>Solanales</taxon>
        <taxon>Convolvulaceae</taxon>
        <taxon>Cuscuteae</taxon>
        <taxon>Cuscuta</taxon>
        <taxon>Cuscuta subgen. Grammica</taxon>
        <taxon>Cuscuta sect. Cleistogrammica</taxon>
    </lineage>
</organism>
<comment type="similarity">
    <text evidence="3">Belongs to the JARID1 histone demethylase family.</text>
</comment>
<evidence type="ECO:0000256" key="13">
    <source>
        <dbReference type="PROSITE-ProRule" id="PRU00175"/>
    </source>
</evidence>
<feature type="region of interest" description="Disordered" evidence="14">
    <location>
        <begin position="103"/>
        <end position="123"/>
    </location>
</feature>
<evidence type="ECO:0000256" key="5">
    <source>
        <dbReference type="ARBA" id="ARBA00022771"/>
    </source>
</evidence>
<evidence type="ECO:0000256" key="4">
    <source>
        <dbReference type="ARBA" id="ARBA00022723"/>
    </source>
</evidence>
<keyword evidence="8" id="KW-0408">Iron</keyword>
<dbReference type="Proteomes" id="UP000249390">
    <property type="component" value="Unassembled WGS sequence"/>
</dbReference>
<dbReference type="GO" id="GO:0006357">
    <property type="term" value="P:regulation of transcription by RNA polymerase II"/>
    <property type="evidence" value="ECO:0007669"/>
    <property type="project" value="TreeGrafter"/>
</dbReference>
<dbReference type="PROSITE" id="PS50089">
    <property type="entry name" value="ZF_RING_2"/>
    <property type="match status" value="1"/>
</dbReference>
<evidence type="ECO:0000256" key="11">
    <source>
        <dbReference type="ARBA" id="ARBA00023242"/>
    </source>
</evidence>
<dbReference type="FunFam" id="2.60.120.650:FF:000026">
    <property type="entry name" value="Transcription factor jumonji domain-containing protein"/>
    <property type="match status" value="1"/>
</dbReference>
<comment type="subcellular location">
    <subcellularLocation>
        <location evidence="2">Nucleus</location>
    </subcellularLocation>
</comment>
<feature type="compositionally biased region" description="Acidic residues" evidence="14">
    <location>
        <begin position="105"/>
        <end position="117"/>
    </location>
</feature>
<evidence type="ECO:0000256" key="3">
    <source>
        <dbReference type="ARBA" id="ARBA00006801"/>
    </source>
</evidence>
<dbReference type="InterPro" id="IPR018866">
    <property type="entry name" value="Znf-4CXXC_R1"/>
</dbReference>
<evidence type="ECO:0000256" key="14">
    <source>
        <dbReference type="SAM" id="MobiDB-lite"/>
    </source>
</evidence>
<keyword evidence="6" id="KW-0862">Zinc</keyword>
<keyword evidence="7" id="KW-0560">Oxidoreductase</keyword>
<feature type="region of interest" description="Disordered" evidence="14">
    <location>
        <begin position="184"/>
        <end position="203"/>
    </location>
</feature>
<keyword evidence="18" id="KW-1185">Reference proteome</keyword>
<dbReference type="PANTHER" id="PTHR12549">
    <property type="entry name" value="JMJC DOMAIN-CONTAINING HISTONE DEMETHYLATION PROTEIN"/>
    <property type="match status" value="1"/>
</dbReference>
<dbReference type="SMART" id="SM00558">
    <property type="entry name" value="JmjC"/>
    <property type="match status" value="1"/>
</dbReference>
<dbReference type="GO" id="GO:0031490">
    <property type="term" value="F:chromatin DNA binding"/>
    <property type="evidence" value="ECO:0007669"/>
    <property type="project" value="TreeGrafter"/>
</dbReference>
<dbReference type="InterPro" id="IPR045109">
    <property type="entry name" value="LSDs-like"/>
</dbReference>
<dbReference type="GO" id="GO:0003712">
    <property type="term" value="F:transcription coregulator activity"/>
    <property type="evidence" value="ECO:0007669"/>
    <property type="project" value="TreeGrafter"/>
</dbReference>
<dbReference type="CDD" id="cd02208">
    <property type="entry name" value="cupin_RmlC-like"/>
    <property type="match status" value="1"/>
</dbReference>
<accession>A0A328D167</accession>
<feature type="region of interest" description="Disordered" evidence="14">
    <location>
        <begin position="294"/>
        <end position="331"/>
    </location>
</feature>
<evidence type="ECO:0000256" key="8">
    <source>
        <dbReference type="ARBA" id="ARBA00023004"/>
    </source>
</evidence>
<name>A0A328D167_9ASTE</name>
<dbReference type="GO" id="GO:0000785">
    <property type="term" value="C:chromatin"/>
    <property type="evidence" value="ECO:0007669"/>
    <property type="project" value="TreeGrafter"/>
</dbReference>
<keyword evidence="10" id="KW-0804">Transcription</keyword>
<comment type="cofactor">
    <cofactor evidence="1">
        <name>Fe(2+)</name>
        <dbReference type="ChEBI" id="CHEBI:29033"/>
    </cofactor>
</comment>
<dbReference type="SUPFAM" id="SSF51197">
    <property type="entry name" value="Clavaminate synthase-like"/>
    <property type="match status" value="1"/>
</dbReference>
<feature type="compositionally biased region" description="Polar residues" evidence="14">
    <location>
        <begin position="220"/>
        <end position="235"/>
    </location>
</feature>
<evidence type="ECO:0000256" key="2">
    <source>
        <dbReference type="ARBA" id="ARBA00004123"/>
    </source>
</evidence>
<evidence type="ECO:0000313" key="18">
    <source>
        <dbReference type="Proteomes" id="UP000249390"/>
    </source>
</evidence>
<feature type="domain" description="RING-type" evidence="15">
    <location>
        <begin position="353"/>
        <end position="400"/>
    </location>
</feature>
<dbReference type="GO" id="GO:0032454">
    <property type="term" value="F:histone H3K9 demethylase activity"/>
    <property type="evidence" value="ECO:0007669"/>
    <property type="project" value="InterPro"/>
</dbReference>
<proteinExistence type="inferred from homology"/>
<dbReference type="InterPro" id="IPR003347">
    <property type="entry name" value="JmjC_dom"/>
</dbReference>
<evidence type="ECO:0000256" key="9">
    <source>
        <dbReference type="ARBA" id="ARBA00023015"/>
    </source>
</evidence>
<reference evidence="17 18" key="1">
    <citation type="submission" date="2018-06" db="EMBL/GenBank/DDBJ databases">
        <title>The Genome of Cuscuta australis (Dodder) Provides Insight into the Evolution of Plant Parasitism.</title>
        <authorList>
            <person name="Liu H."/>
        </authorList>
    </citation>
    <scope>NUCLEOTIDE SEQUENCE [LARGE SCALE GENOMIC DNA]</scope>
    <source>
        <strain evidence="18">cv. Yunnan</strain>
        <tissue evidence="17">Vines</tissue>
    </source>
</reference>
<dbReference type="InterPro" id="IPR001841">
    <property type="entry name" value="Znf_RING"/>
</dbReference>
<evidence type="ECO:0000256" key="10">
    <source>
        <dbReference type="ARBA" id="ARBA00023163"/>
    </source>
</evidence>
<evidence type="ECO:0000256" key="7">
    <source>
        <dbReference type="ARBA" id="ARBA00023002"/>
    </source>
</evidence>
<keyword evidence="9" id="KW-0805">Transcription regulation</keyword>
<feature type="compositionally biased region" description="Low complexity" evidence="14">
    <location>
        <begin position="240"/>
        <end position="252"/>
    </location>
</feature>
<feature type="domain" description="JmjC" evidence="16">
    <location>
        <begin position="783"/>
        <end position="1009"/>
    </location>
</feature>
<dbReference type="Gene3D" id="2.60.120.650">
    <property type="entry name" value="Cupin"/>
    <property type="match status" value="1"/>
</dbReference>
<dbReference type="AlphaFoldDB" id="A0A328D167"/>
<evidence type="ECO:0000259" key="15">
    <source>
        <dbReference type="PROSITE" id="PS50089"/>
    </source>
</evidence>
<dbReference type="Pfam" id="PF02373">
    <property type="entry name" value="JmjC"/>
    <property type="match status" value="1"/>
</dbReference>
<sequence length="1049" mass="120587">MCYMSLLLRDHKMAMLVTKQGHRSGLKRHDLELPSISELRRRWNSQASEEDDPEPNVVRTPQRRSRGRIKKTVNRTTVMNNCKGSFGRDASYSPRFQSDLSFSDELNEEDESDEEYSSECSSRNKQRVYGRYDEFCNKITSRKRQISPTKAHCVSREPARKKIRYEEQKEFGIGSNSAAHLRQTRHFTKTKSDDCNRTSKKDEIMMEGLDITSEEEWETSKSPSSPNVRRGIQNTRDAKSLSANRRSSKRAAASFRKYNIDHDFYVGEWDDEDDSDEGLALIAKTSHVNSCGLHPEVITNESDDASDYDTRKKDNSRRRSSSSSSSSSSLPCLRVLKSDKKIDEEKNVRSAMCHQCQRKDRRIVVACSKCKENIYCIRCIKQWYPKLSEEEIAEVCPFCRGNCNCNNCLHSSGFIKTSRRDLTDFQRLQHLQYLVVKLLPFLEQIRSEQVQEILTESVNQGVSSSLIEVKQSTFYSDERVYCNQCSTSIVDLHRSCPGCSYELCLRCCEEIRKGKFPGCPVREVFKYKDKGCEYMHGGDPQPETNDDVDNSPWDQNNPPVTKWAVSGDGSITCAPQELGGCGSCILELKRLLPKGWISTLEEKATRALSKCRSLQTTATWETEAVNINPEKMRRAADRVGSKDNCLYCPTGRDVVEEEELFMFRSHWGRGEPVIVRDVLDHTAGLSWEPMVMWRALCENTNPRTSVGSNMSEVKAVDCLAGCEVQINTRKFFKGYTEGRTYENFWPEMLKLKDWPPSDKFEDLLPRHCDEFISALPFQEYTDPRDGILNVGVKLPHGIIKPDLGPKTYIAYGVSEELGRGDSVTKLHCDMSDAINILTHTAEVPLSKEQKFAIERLKEKHRAQNEREHVVGADHVLDHDDHQRFSFEGFGDGSGSALWDIFRREDVPKLNEYLVKHSREFRHTYCCPVEKVFHPIHDQCFYLTFEHKRKLKEEYGIEPWTFEQKVGEAVFIPAGCPHQVRNLKSCTKVAADFISPENIQECFRLTEEFRKLPNNHKSREDKLEIKKMVLYAINQAVQDLENLNIFPSNL</sequence>
<dbReference type="PROSITE" id="PS51184">
    <property type="entry name" value="JMJC"/>
    <property type="match status" value="1"/>
</dbReference>
<evidence type="ECO:0000256" key="6">
    <source>
        <dbReference type="ARBA" id="ARBA00022833"/>
    </source>
</evidence>
<feature type="region of interest" description="Disordered" evidence="14">
    <location>
        <begin position="210"/>
        <end position="252"/>
    </location>
</feature>
<comment type="caution">
    <text evidence="17">The sequence shown here is derived from an EMBL/GenBank/DDBJ whole genome shotgun (WGS) entry which is preliminary data.</text>
</comment>
<gene>
    <name evidence="17" type="ORF">DM860_003035</name>
</gene>